<dbReference type="VEuPathDB" id="FungiDB:SCHCODRAFT_01115981"/>
<accession>D8PP49</accession>
<name>D8PP49_SCHCM</name>
<sequence length="180" mass="20284">MPFLRSLGSLRHIALTNGNSLPSLRHWPDLQSLHVSGSLTKSSVFPSMVRKVETEATTKVRLILSDADTLAENIPLHRTPGGGYRLITAEEAELEDPEEEEWSDEYPDPGDFDDDRWGDGEDWGEFWGEDSDTEQLGNDHTSFLPTPMYRHGHSGDADNSDAYGYADYNSGYGYDYDYAW</sequence>
<dbReference type="OrthoDB" id="3010402at2759"/>
<evidence type="ECO:0000256" key="1">
    <source>
        <dbReference type="SAM" id="MobiDB-lite"/>
    </source>
</evidence>
<dbReference type="HOGENOM" id="CLU_1497064_0_0_1"/>
<dbReference type="AlphaFoldDB" id="D8PP49"/>
<feature type="region of interest" description="Disordered" evidence="1">
    <location>
        <begin position="92"/>
        <end position="147"/>
    </location>
</feature>
<dbReference type="Proteomes" id="UP000007431">
    <property type="component" value="Unassembled WGS sequence"/>
</dbReference>
<keyword evidence="3" id="KW-1185">Reference proteome</keyword>
<dbReference type="KEGG" id="scm:SCHCO_01115981"/>
<reference evidence="2 3" key="1">
    <citation type="journal article" date="2010" name="Nat. Biotechnol.">
        <title>Genome sequence of the model mushroom Schizophyllum commune.</title>
        <authorList>
            <person name="Ohm R.A."/>
            <person name="de Jong J.F."/>
            <person name="Lugones L.G."/>
            <person name="Aerts A."/>
            <person name="Kothe E."/>
            <person name="Stajich J.E."/>
            <person name="de Vries R.P."/>
            <person name="Record E."/>
            <person name="Levasseur A."/>
            <person name="Baker S.E."/>
            <person name="Bartholomew K.A."/>
            <person name="Coutinho P.M."/>
            <person name="Erdmann S."/>
            <person name="Fowler T.J."/>
            <person name="Gathman A.C."/>
            <person name="Lombard V."/>
            <person name="Henrissat B."/>
            <person name="Knabe N."/>
            <person name="Kuees U."/>
            <person name="Lilly W.W."/>
            <person name="Lindquist E."/>
            <person name="Lucas S."/>
            <person name="Magnuson J.K."/>
            <person name="Piumi F."/>
            <person name="Raudaskoski M."/>
            <person name="Salamov A."/>
            <person name="Schmutz J."/>
            <person name="Schwarze F.W.M.R."/>
            <person name="vanKuyk P.A."/>
            <person name="Horton J.S."/>
            <person name="Grigoriev I.V."/>
            <person name="Woesten H.A.B."/>
        </authorList>
    </citation>
    <scope>NUCLEOTIDE SEQUENCE [LARGE SCALE GENOMIC DNA]</scope>
    <source>
        <strain evidence="3">H4-8 / FGSC 9210</strain>
    </source>
</reference>
<dbReference type="GeneID" id="9584824"/>
<gene>
    <name evidence="2" type="ORF">SCHCODRAFT_84110</name>
</gene>
<feature type="compositionally biased region" description="Acidic residues" evidence="1">
    <location>
        <begin position="92"/>
        <end position="133"/>
    </location>
</feature>
<protein>
    <submittedName>
        <fullName evidence="2">Expressed protein</fullName>
    </submittedName>
</protein>
<proteinExistence type="predicted"/>
<dbReference type="InParanoid" id="D8PP49"/>
<evidence type="ECO:0000313" key="2">
    <source>
        <dbReference type="EMBL" id="EFJ02290.1"/>
    </source>
</evidence>
<evidence type="ECO:0000313" key="3">
    <source>
        <dbReference type="Proteomes" id="UP000007431"/>
    </source>
</evidence>
<feature type="compositionally biased region" description="Polar residues" evidence="1">
    <location>
        <begin position="134"/>
        <end position="144"/>
    </location>
</feature>
<dbReference type="EMBL" id="GL377302">
    <property type="protein sequence ID" value="EFJ02290.1"/>
    <property type="molecule type" value="Genomic_DNA"/>
</dbReference>
<organism evidence="3">
    <name type="scientific">Schizophyllum commune (strain H4-8 / FGSC 9210)</name>
    <name type="common">Split gill fungus</name>
    <dbReference type="NCBI Taxonomy" id="578458"/>
    <lineage>
        <taxon>Eukaryota</taxon>
        <taxon>Fungi</taxon>
        <taxon>Dikarya</taxon>
        <taxon>Basidiomycota</taxon>
        <taxon>Agaricomycotina</taxon>
        <taxon>Agaricomycetes</taxon>
        <taxon>Agaricomycetidae</taxon>
        <taxon>Agaricales</taxon>
        <taxon>Schizophyllaceae</taxon>
        <taxon>Schizophyllum</taxon>
    </lineage>
</organism>